<dbReference type="PANTHER" id="PTHR37468">
    <property type="entry name" value="SULFATE TRANSPORTER CYSZ"/>
    <property type="match status" value="1"/>
</dbReference>
<feature type="transmembrane region" description="Helical" evidence="11">
    <location>
        <begin position="74"/>
        <end position="100"/>
    </location>
</feature>
<dbReference type="HAMAP" id="MF_00468">
    <property type="entry name" value="CysZ"/>
    <property type="match status" value="1"/>
</dbReference>
<comment type="caution">
    <text evidence="12">The sequence shown here is derived from an EMBL/GenBank/DDBJ whole genome shotgun (WGS) entry which is preliminary data.</text>
</comment>
<keyword evidence="9 11" id="KW-0472">Membrane</keyword>
<evidence type="ECO:0000256" key="6">
    <source>
        <dbReference type="ARBA" id="ARBA00022692"/>
    </source>
</evidence>
<dbReference type="Pfam" id="PF07264">
    <property type="entry name" value="EI24"/>
    <property type="match status" value="1"/>
</dbReference>
<comment type="similarity">
    <text evidence="11">Belongs to the CysZ family.</text>
</comment>
<dbReference type="NCBIfam" id="NF003433">
    <property type="entry name" value="PRK04949.1"/>
    <property type="match status" value="1"/>
</dbReference>
<evidence type="ECO:0000256" key="7">
    <source>
        <dbReference type="ARBA" id="ARBA00022989"/>
    </source>
</evidence>
<dbReference type="EMBL" id="BAAAFD010000001">
    <property type="protein sequence ID" value="GAA0852750.1"/>
    <property type="molecule type" value="Genomic_DNA"/>
</dbReference>
<evidence type="ECO:0000256" key="2">
    <source>
        <dbReference type="ARBA" id="ARBA00022448"/>
    </source>
</evidence>
<dbReference type="InterPro" id="IPR022985">
    <property type="entry name" value="Sulfate_CysZ"/>
</dbReference>
<accession>A0ABN1LCM8</accession>
<reference evidence="12 13" key="1">
    <citation type="journal article" date="2019" name="Int. J. Syst. Evol. Microbiol.">
        <title>The Global Catalogue of Microorganisms (GCM) 10K type strain sequencing project: providing services to taxonomists for standard genome sequencing and annotation.</title>
        <authorList>
            <consortium name="The Broad Institute Genomics Platform"/>
            <consortium name="The Broad Institute Genome Sequencing Center for Infectious Disease"/>
            <person name="Wu L."/>
            <person name="Ma J."/>
        </authorList>
    </citation>
    <scope>NUCLEOTIDE SEQUENCE [LARGE SCALE GENOMIC DNA]</scope>
    <source>
        <strain evidence="12 13">JCM 15896</strain>
    </source>
</reference>
<feature type="transmembrane region" description="Helical" evidence="11">
    <location>
        <begin position="25"/>
        <end position="45"/>
    </location>
</feature>
<evidence type="ECO:0000256" key="3">
    <source>
        <dbReference type="ARBA" id="ARBA00022475"/>
    </source>
</evidence>
<organism evidence="12 13">
    <name type="scientific">Aliiglaciecola litoralis</name>
    <dbReference type="NCBI Taxonomy" id="582857"/>
    <lineage>
        <taxon>Bacteria</taxon>
        <taxon>Pseudomonadati</taxon>
        <taxon>Pseudomonadota</taxon>
        <taxon>Gammaproteobacteria</taxon>
        <taxon>Alteromonadales</taxon>
        <taxon>Alteromonadaceae</taxon>
        <taxon>Aliiglaciecola</taxon>
    </lineage>
</organism>
<name>A0ABN1LCM8_9ALTE</name>
<keyword evidence="8 11" id="KW-0764">Sulfate transport</keyword>
<keyword evidence="10 11" id="KW-0198">Cysteine biosynthesis</keyword>
<keyword evidence="13" id="KW-1185">Reference proteome</keyword>
<dbReference type="InterPro" id="IPR050480">
    <property type="entry name" value="CysZ-like"/>
</dbReference>
<dbReference type="InterPro" id="IPR059112">
    <property type="entry name" value="CysZ/EI24"/>
</dbReference>
<dbReference type="PANTHER" id="PTHR37468:SF1">
    <property type="entry name" value="SULFATE TRANSPORTER CYSZ"/>
    <property type="match status" value="1"/>
</dbReference>
<keyword evidence="7 11" id="KW-1133">Transmembrane helix</keyword>
<comment type="subcellular location">
    <subcellularLocation>
        <location evidence="11">Cell inner membrane</location>
        <topology evidence="11">Multi-pass membrane protein</topology>
    </subcellularLocation>
    <subcellularLocation>
        <location evidence="1">Membrane</location>
        <topology evidence="1">Multi-pass membrane protein</topology>
    </subcellularLocation>
</comment>
<evidence type="ECO:0000256" key="1">
    <source>
        <dbReference type="ARBA" id="ARBA00004141"/>
    </source>
</evidence>
<comment type="function">
    <text evidence="11">High affinity, high specificity proton-dependent sulfate transporter, which mediates sulfate uptake. Provides the sulfur source for the cysteine synthesis pathway.</text>
</comment>
<proteinExistence type="inferred from homology"/>
<evidence type="ECO:0000256" key="5">
    <source>
        <dbReference type="ARBA" id="ARBA00022605"/>
    </source>
</evidence>
<evidence type="ECO:0000256" key="11">
    <source>
        <dbReference type="HAMAP-Rule" id="MF_00468"/>
    </source>
</evidence>
<keyword evidence="3 11" id="KW-1003">Cell membrane</keyword>
<evidence type="ECO:0000313" key="12">
    <source>
        <dbReference type="EMBL" id="GAA0852750.1"/>
    </source>
</evidence>
<feature type="transmembrane region" description="Helical" evidence="11">
    <location>
        <begin position="206"/>
        <end position="239"/>
    </location>
</feature>
<comment type="caution">
    <text evidence="11">Lacks conserved residue(s) required for the propagation of feature annotation.</text>
</comment>
<evidence type="ECO:0000256" key="8">
    <source>
        <dbReference type="ARBA" id="ARBA00023032"/>
    </source>
</evidence>
<evidence type="ECO:0000256" key="9">
    <source>
        <dbReference type="ARBA" id="ARBA00023136"/>
    </source>
</evidence>
<keyword evidence="4 11" id="KW-0997">Cell inner membrane</keyword>
<dbReference type="Proteomes" id="UP001500359">
    <property type="component" value="Unassembled WGS sequence"/>
</dbReference>
<evidence type="ECO:0000313" key="13">
    <source>
        <dbReference type="Proteomes" id="UP001500359"/>
    </source>
</evidence>
<protein>
    <recommendedName>
        <fullName evidence="11">Sulfate transporter CysZ</fullName>
    </recommendedName>
</protein>
<keyword evidence="2 11" id="KW-0813">Transport</keyword>
<gene>
    <name evidence="11 12" type="primary">cysZ</name>
    <name evidence="12" type="ORF">GCM10009114_03700</name>
</gene>
<evidence type="ECO:0000256" key="10">
    <source>
        <dbReference type="ARBA" id="ARBA00023192"/>
    </source>
</evidence>
<sequence length="248" mass="28066">MQSNTGAGYFFQGFSLIRTKGLKRFVFIPLAINLILFSIALYFLVGQIEGGIAYIINLIPDWEWLAWFKQGITFILWPLAVISILLVFALVFGTLANWIAAPFNGLLAEKVELHLTGQSLGDTGLLDVFKDLPRTLGRELAKLGYYIPRAIGFLLLFFLLPVIGQVLWFLFSAWMMAIQYCDYPFDNHKIGFKKMRYTLNQSQGHSFSFGILVSVFSMIPIINFLVMPVAICGATSMWVHELRHKVPA</sequence>
<keyword evidence="5 11" id="KW-0028">Amino-acid biosynthesis</keyword>
<evidence type="ECO:0000256" key="4">
    <source>
        <dbReference type="ARBA" id="ARBA00022519"/>
    </source>
</evidence>
<keyword evidence="6 11" id="KW-0812">Transmembrane</keyword>
<dbReference type="RefSeq" id="WP_343856004.1">
    <property type="nucleotide sequence ID" value="NZ_BAAAFD010000001.1"/>
</dbReference>